<sequence length="252" mass="29259">MSFSAIAIDDDKKDLALIAQHFRSFNQIKLLETFTSVRSALDFLIKENLKVDILFCDQEMPDFNGLKAQDILNGHFHYFVLVTHYDRYAMSAYNHGVDGYLLKPLREEYTLRLLKKISLSHLDAQEDFVVYFKADENEHKALDMAQVPCILSDGNYCHVYTPKAKKTKWIVSTSLKSMELQIAHMNLFLRSSRSALVNRRHIRSINLEAKQIRVYGVDLPIKIGDTYLEALADFHRSRRIFSKPNFKDGTKY</sequence>
<evidence type="ECO:0000259" key="2">
    <source>
        <dbReference type="PROSITE" id="PS50110"/>
    </source>
</evidence>
<keyword evidence="4" id="KW-1185">Reference proteome</keyword>
<dbReference type="EMBL" id="JBHUPA010000016">
    <property type="protein sequence ID" value="MFD2964556.1"/>
    <property type="molecule type" value="Genomic_DNA"/>
</dbReference>
<dbReference type="Gene3D" id="2.40.50.1020">
    <property type="entry name" value="LytTr DNA-binding domain"/>
    <property type="match status" value="1"/>
</dbReference>
<feature type="domain" description="Response regulatory" evidence="2">
    <location>
        <begin position="4"/>
        <end position="118"/>
    </location>
</feature>
<proteinExistence type="predicted"/>
<evidence type="ECO:0000313" key="4">
    <source>
        <dbReference type="Proteomes" id="UP001597560"/>
    </source>
</evidence>
<dbReference type="Proteomes" id="UP001597560">
    <property type="component" value="Unassembled WGS sequence"/>
</dbReference>
<dbReference type="InterPro" id="IPR007492">
    <property type="entry name" value="LytTR_DNA-bd_dom"/>
</dbReference>
<dbReference type="SUPFAM" id="SSF52172">
    <property type="entry name" value="CheY-like"/>
    <property type="match status" value="1"/>
</dbReference>
<dbReference type="Pfam" id="PF04397">
    <property type="entry name" value="LytTR"/>
    <property type="match status" value="1"/>
</dbReference>
<dbReference type="SMART" id="SM00448">
    <property type="entry name" value="REC"/>
    <property type="match status" value="1"/>
</dbReference>
<dbReference type="InterPro" id="IPR001789">
    <property type="entry name" value="Sig_transdc_resp-reg_receiver"/>
</dbReference>
<comment type="caution">
    <text evidence="3">The sequence shown here is derived from an EMBL/GenBank/DDBJ whole genome shotgun (WGS) entry which is preliminary data.</text>
</comment>
<feature type="modified residue" description="4-aspartylphosphate" evidence="1">
    <location>
        <position position="57"/>
    </location>
</feature>
<dbReference type="PROSITE" id="PS50110">
    <property type="entry name" value="RESPONSE_REGULATORY"/>
    <property type="match status" value="1"/>
</dbReference>
<gene>
    <name evidence="3" type="ORF">ACFS6J_22335</name>
</gene>
<evidence type="ECO:0000256" key="1">
    <source>
        <dbReference type="PROSITE-ProRule" id="PRU00169"/>
    </source>
</evidence>
<dbReference type="Pfam" id="PF00072">
    <property type="entry name" value="Response_reg"/>
    <property type="match status" value="1"/>
</dbReference>
<dbReference type="InterPro" id="IPR011006">
    <property type="entry name" value="CheY-like_superfamily"/>
</dbReference>
<dbReference type="SMART" id="SM00850">
    <property type="entry name" value="LytTR"/>
    <property type="match status" value="1"/>
</dbReference>
<protein>
    <submittedName>
        <fullName evidence="3">LytR/AlgR family response regulator transcription factor</fullName>
    </submittedName>
</protein>
<dbReference type="Gene3D" id="3.40.50.2300">
    <property type="match status" value="1"/>
</dbReference>
<organism evidence="3 4">
    <name type="scientific">Olivibacter jilunii</name>
    <dbReference type="NCBI Taxonomy" id="985016"/>
    <lineage>
        <taxon>Bacteria</taxon>
        <taxon>Pseudomonadati</taxon>
        <taxon>Bacteroidota</taxon>
        <taxon>Sphingobacteriia</taxon>
        <taxon>Sphingobacteriales</taxon>
        <taxon>Sphingobacteriaceae</taxon>
        <taxon>Olivibacter</taxon>
    </lineage>
</organism>
<dbReference type="RefSeq" id="WP_377612805.1">
    <property type="nucleotide sequence ID" value="NZ_JBHUPA010000016.1"/>
</dbReference>
<reference evidence="4" key="1">
    <citation type="journal article" date="2019" name="Int. J. Syst. Evol. Microbiol.">
        <title>The Global Catalogue of Microorganisms (GCM) 10K type strain sequencing project: providing services to taxonomists for standard genome sequencing and annotation.</title>
        <authorList>
            <consortium name="The Broad Institute Genomics Platform"/>
            <consortium name="The Broad Institute Genome Sequencing Center for Infectious Disease"/>
            <person name="Wu L."/>
            <person name="Ma J."/>
        </authorList>
    </citation>
    <scope>NUCLEOTIDE SEQUENCE [LARGE SCALE GENOMIC DNA]</scope>
    <source>
        <strain evidence="4">KCTC 23098</strain>
    </source>
</reference>
<evidence type="ECO:0000313" key="3">
    <source>
        <dbReference type="EMBL" id="MFD2964556.1"/>
    </source>
</evidence>
<accession>A0ABW6B8H3</accession>
<keyword evidence="1" id="KW-0597">Phosphoprotein</keyword>
<name>A0ABW6B8H3_9SPHI</name>